<reference evidence="1 2" key="1">
    <citation type="submission" date="2024-02" db="EMBL/GenBank/DDBJ databases">
        <title>High-quality chromosome-scale genome assembly of Pensacola bahiagrass (Paspalum notatum Flugge var. saurae).</title>
        <authorList>
            <person name="Vega J.M."/>
            <person name="Podio M."/>
            <person name="Orjuela J."/>
            <person name="Siena L.A."/>
            <person name="Pessino S.C."/>
            <person name="Combes M.C."/>
            <person name="Mariac C."/>
            <person name="Albertini E."/>
            <person name="Pupilli F."/>
            <person name="Ortiz J.P.A."/>
            <person name="Leblanc O."/>
        </authorList>
    </citation>
    <scope>NUCLEOTIDE SEQUENCE [LARGE SCALE GENOMIC DNA]</scope>
    <source>
        <strain evidence="1">R1</strain>
        <tissue evidence="1">Leaf</tissue>
    </source>
</reference>
<proteinExistence type="predicted"/>
<accession>A0AAQ3T0W0</accession>
<dbReference type="AlphaFoldDB" id="A0AAQ3T0W0"/>
<protein>
    <recommendedName>
        <fullName evidence="3">Reverse transcriptase zinc-binding domain-containing protein</fullName>
    </recommendedName>
</protein>
<organism evidence="1 2">
    <name type="scientific">Paspalum notatum var. saurae</name>
    <dbReference type="NCBI Taxonomy" id="547442"/>
    <lineage>
        <taxon>Eukaryota</taxon>
        <taxon>Viridiplantae</taxon>
        <taxon>Streptophyta</taxon>
        <taxon>Embryophyta</taxon>
        <taxon>Tracheophyta</taxon>
        <taxon>Spermatophyta</taxon>
        <taxon>Magnoliopsida</taxon>
        <taxon>Liliopsida</taxon>
        <taxon>Poales</taxon>
        <taxon>Poaceae</taxon>
        <taxon>PACMAD clade</taxon>
        <taxon>Panicoideae</taxon>
        <taxon>Andropogonodae</taxon>
        <taxon>Paspaleae</taxon>
        <taxon>Paspalinae</taxon>
        <taxon>Paspalum</taxon>
    </lineage>
</organism>
<gene>
    <name evidence="1" type="ORF">U9M48_014084</name>
</gene>
<evidence type="ECO:0000313" key="1">
    <source>
        <dbReference type="EMBL" id="WVZ64589.1"/>
    </source>
</evidence>
<sequence>MFWGISILDLELQSKCILCKWLYKLLNEDGSWQELIKKKCLHHKSITKVSKKPRDSQFWLGLMEETHVTVSLNSAPLNISSRTTLVRDNLVSRHELVSKAANISLAKGNDKFVWDLNNGSLFDRFLPMNSKLWKVNIPLKINIFLWYLRNKVILTKDNLAKIKCK</sequence>
<evidence type="ECO:0000313" key="2">
    <source>
        <dbReference type="Proteomes" id="UP001341281"/>
    </source>
</evidence>
<name>A0AAQ3T0W0_PASNO</name>
<dbReference type="EMBL" id="CP144747">
    <property type="protein sequence ID" value="WVZ64589.1"/>
    <property type="molecule type" value="Genomic_DNA"/>
</dbReference>
<feature type="non-terminal residue" evidence="1">
    <location>
        <position position="1"/>
    </location>
</feature>
<dbReference type="Proteomes" id="UP001341281">
    <property type="component" value="Chromosome 03"/>
</dbReference>
<keyword evidence="2" id="KW-1185">Reference proteome</keyword>
<evidence type="ECO:0008006" key="3">
    <source>
        <dbReference type="Google" id="ProtNLM"/>
    </source>
</evidence>